<feature type="signal peptide" evidence="1">
    <location>
        <begin position="1"/>
        <end position="25"/>
    </location>
</feature>
<organism evidence="3 4">
    <name type="scientific">Serratia plymuthica</name>
    <dbReference type="NCBI Taxonomy" id="82996"/>
    <lineage>
        <taxon>Bacteria</taxon>
        <taxon>Pseudomonadati</taxon>
        <taxon>Pseudomonadota</taxon>
        <taxon>Gammaproteobacteria</taxon>
        <taxon>Enterobacterales</taxon>
        <taxon>Yersiniaceae</taxon>
        <taxon>Serratia</taxon>
    </lineage>
</organism>
<evidence type="ECO:0000313" key="4">
    <source>
        <dbReference type="Proteomes" id="UP000594967"/>
    </source>
</evidence>
<evidence type="ECO:0000259" key="2">
    <source>
        <dbReference type="PROSITE" id="PS51723"/>
    </source>
</evidence>
<dbReference type="Proteomes" id="UP000594967">
    <property type="component" value="Chromosome"/>
</dbReference>
<proteinExistence type="predicted"/>
<dbReference type="InterPro" id="IPR042279">
    <property type="entry name" value="Pep_M60_3"/>
</dbReference>
<dbReference type="EMBL" id="CP065673">
    <property type="protein sequence ID" value="QPS19713.1"/>
    <property type="molecule type" value="Genomic_DNA"/>
</dbReference>
<accession>A0A7T2SQB7</accession>
<feature type="chain" id="PRO_5046646258" description="Peptidase M60 domain-containing protein" evidence="1">
    <location>
        <begin position="26"/>
        <end position="550"/>
    </location>
</feature>
<dbReference type="Gene3D" id="2.10.10.20">
    <property type="entry name" value="Carbohydrate-binding module superfamily 5/12"/>
    <property type="match status" value="1"/>
</dbReference>
<dbReference type="SMART" id="SM01276">
    <property type="entry name" value="M60-like"/>
    <property type="match status" value="1"/>
</dbReference>
<dbReference type="RefSeq" id="WP_081113135.1">
    <property type="nucleotide sequence ID" value="NZ_CAMITG010000004.1"/>
</dbReference>
<sequence length="550" mass="62376">MKEITHHALSLSLGFILIASASAQAADCQNIPDWVAKTYSEKGTQVKKDDTLYASQWWAEKHHIPGAAGWAGEPWKTLGQCAEQEQPWWEAYSDQEGFNDALKYINTSMEELKKDPQQALADSQDARMPLYWLKRTMQMYPLATPNTYYMPIAHDSSWYNSLYGNLGRGIFFYSRTLGNKGDNVTIKAGDIPQGSTCYAATSAKFNDVDNLFTAKAKLEANKETTYSFNETGVLALGCSHPEKQQKGEFVKLEVTGGESNNLHIFGQSTQSDWEQQKTTADILGGVVLYDGRANYFVPKKISDKTQETINKSLGENLSIVALYERINGLDGSSDMFTASEGSLFLNYSKCCSAQYREGSVDVGFFNDKTTRANGANWGLWHELGHLYEPRWEFDVYPEVQVNRYSVLACRMLSERNDFDYAANCKLGGEKEWDRDAVRKFLASEKSYAEFPKNQHDVALQFFTHLLHAYDESFYPNINQQRMKQVFAAPGKEMVDKYKYVLGTKQKITDFDVVTYSREAGQDLREYFTRWGLHFSDAASKQVAEMNLPKP</sequence>
<dbReference type="Gene3D" id="3.40.390.80">
    <property type="entry name" value="Peptidase M60, enhancin-like domain 2"/>
    <property type="match status" value="1"/>
</dbReference>
<protein>
    <recommendedName>
        <fullName evidence="2">Peptidase M60 domain-containing protein</fullName>
    </recommendedName>
</protein>
<keyword evidence="4" id="KW-1185">Reference proteome</keyword>
<reference evidence="3 4" key="1">
    <citation type="submission" date="2020-12" db="EMBL/GenBank/DDBJ databases">
        <title>FDA dAtabase for Regulatory Grade micrObial Sequences (FDA-ARGOS): Supporting development and validation of Infectious Disease Dx tests.</title>
        <authorList>
            <person name="Sproer C."/>
            <person name="Gronow S."/>
            <person name="Severitt S."/>
            <person name="Schroder I."/>
            <person name="Tallon L."/>
            <person name="Sadzewicz L."/>
            <person name="Zhao X."/>
            <person name="Boylan J."/>
            <person name="Ott S."/>
            <person name="Bowen H."/>
            <person name="Vavikolanu K."/>
            <person name="Mehta A."/>
            <person name="Aluvathingal J."/>
            <person name="Nadendla S."/>
            <person name="Lowell S."/>
            <person name="Myers T."/>
            <person name="Yan Y."/>
            <person name="Sichtig H."/>
        </authorList>
    </citation>
    <scope>NUCLEOTIDE SEQUENCE [LARGE SCALE GENOMIC DNA]</scope>
    <source>
        <strain evidence="3 4">FDAARGOS_907</strain>
    </source>
</reference>
<dbReference type="Pfam" id="PF13402">
    <property type="entry name" value="Peptidase_M60"/>
    <property type="match status" value="1"/>
</dbReference>
<dbReference type="PROSITE" id="PS51723">
    <property type="entry name" value="PEPTIDASE_M60"/>
    <property type="match status" value="1"/>
</dbReference>
<keyword evidence="1" id="KW-0732">Signal</keyword>
<gene>
    <name evidence="3" type="ORF">I6G64_19330</name>
</gene>
<dbReference type="InterPro" id="IPR036573">
    <property type="entry name" value="CBM_sf_5/12"/>
</dbReference>
<dbReference type="Gene3D" id="1.10.390.30">
    <property type="entry name" value="Peptidase M60, enhancin-like domain 3"/>
    <property type="match status" value="1"/>
</dbReference>
<dbReference type="SUPFAM" id="SSF51055">
    <property type="entry name" value="Carbohydrate binding domain"/>
    <property type="match status" value="1"/>
</dbReference>
<evidence type="ECO:0000256" key="1">
    <source>
        <dbReference type="SAM" id="SignalP"/>
    </source>
</evidence>
<name>A0A7T2SQB7_SERPL</name>
<dbReference type="InterPro" id="IPR031161">
    <property type="entry name" value="Peptidase_M60_dom"/>
</dbReference>
<feature type="domain" description="Peptidase M60" evidence="2">
    <location>
        <begin position="169"/>
        <end position="470"/>
    </location>
</feature>
<evidence type="ECO:0000313" key="3">
    <source>
        <dbReference type="EMBL" id="QPS19713.1"/>
    </source>
</evidence>